<organism evidence="1 2">
    <name type="scientific">Candidatus Entotheonella gemina</name>
    <dbReference type="NCBI Taxonomy" id="1429439"/>
    <lineage>
        <taxon>Bacteria</taxon>
        <taxon>Pseudomonadati</taxon>
        <taxon>Nitrospinota/Tectimicrobiota group</taxon>
        <taxon>Candidatus Tectimicrobiota</taxon>
        <taxon>Candidatus Entotheonellia</taxon>
        <taxon>Candidatus Entotheonellales</taxon>
        <taxon>Candidatus Entotheonellaceae</taxon>
        <taxon>Candidatus Entotheonella</taxon>
    </lineage>
</organism>
<dbReference type="EMBL" id="AZHX01001146">
    <property type="protein sequence ID" value="ETX04710.1"/>
    <property type="molecule type" value="Genomic_DNA"/>
</dbReference>
<dbReference type="Proteomes" id="UP000019140">
    <property type="component" value="Unassembled WGS sequence"/>
</dbReference>
<protein>
    <submittedName>
        <fullName evidence="1">Uncharacterized protein</fullName>
    </submittedName>
</protein>
<name>W4M3D7_9BACT</name>
<dbReference type="AlphaFoldDB" id="W4M3D7"/>
<proteinExistence type="predicted"/>
<dbReference type="PATRIC" id="fig|1429439.4.peg.4622"/>
<reference evidence="1 2" key="1">
    <citation type="journal article" date="2014" name="Nature">
        <title>An environmental bacterial taxon with a large and distinct metabolic repertoire.</title>
        <authorList>
            <person name="Wilson M.C."/>
            <person name="Mori T."/>
            <person name="Ruckert C."/>
            <person name="Uria A.R."/>
            <person name="Helf M.J."/>
            <person name="Takada K."/>
            <person name="Gernert C."/>
            <person name="Steffens U.A."/>
            <person name="Heycke N."/>
            <person name="Schmitt S."/>
            <person name="Rinke C."/>
            <person name="Helfrich E.J."/>
            <person name="Brachmann A.O."/>
            <person name="Gurgui C."/>
            <person name="Wakimoto T."/>
            <person name="Kracht M."/>
            <person name="Crusemann M."/>
            <person name="Hentschel U."/>
            <person name="Abe I."/>
            <person name="Matsunaga S."/>
            <person name="Kalinowski J."/>
            <person name="Takeyama H."/>
            <person name="Piel J."/>
        </authorList>
    </citation>
    <scope>NUCLEOTIDE SEQUENCE [LARGE SCALE GENOMIC DNA]</scope>
    <source>
        <strain evidence="2">TSY2</strain>
    </source>
</reference>
<evidence type="ECO:0000313" key="1">
    <source>
        <dbReference type="EMBL" id="ETX04710.1"/>
    </source>
</evidence>
<evidence type="ECO:0000313" key="2">
    <source>
        <dbReference type="Proteomes" id="UP000019140"/>
    </source>
</evidence>
<accession>W4M3D7</accession>
<keyword evidence="2" id="KW-1185">Reference proteome</keyword>
<dbReference type="HOGENOM" id="CLU_929775_0_0_7"/>
<gene>
    <name evidence="1" type="ORF">ETSY2_27245</name>
</gene>
<sequence length="319" mass="35556">MVWPLFLASIAVAAVVCDIEAQTANAAREDVAPPDVYVRTLLVRDALERIRLEMGKPKDTRRELRVAKAEPREVFSQALTLFHKANRLSFDLTRERAELPEKPVGTLRSVHVQAVVDAVLAQLQRVKATLGSVEASPEPPRDPAMTPSDVFRSIVQANRQVNLLLDRQLAPSDVFRQVTLAVGYAAQLRTRFAGTRMPEAPPFERRKRPADVYHRLAECFARVRTIMARSGFSALTLDHHPEAVTSSDVYDIASLIVSELSFLHAQVGGALPPPDPYYPGRKFPADVYRRAGLLEALLIDLQALVEVNPSWLQAQDERE</sequence>
<comment type="caution">
    <text evidence="1">The sequence shown here is derived from an EMBL/GenBank/DDBJ whole genome shotgun (WGS) entry which is preliminary data.</text>
</comment>